<dbReference type="GO" id="GO:0005546">
    <property type="term" value="F:phosphatidylinositol-4,5-bisphosphate binding"/>
    <property type="evidence" value="ECO:0007669"/>
    <property type="project" value="TreeGrafter"/>
</dbReference>
<dbReference type="PANTHER" id="PTHR11977">
    <property type="entry name" value="VILLIN"/>
    <property type="match status" value="1"/>
</dbReference>
<dbReference type="HOGENOM" id="CLU_1291825_0_0_1"/>
<dbReference type="GO" id="GO:0008154">
    <property type="term" value="P:actin polymerization or depolymerization"/>
    <property type="evidence" value="ECO:0007669"/>
    <property type="project" value="TreeGrafter"/>
</dbReference>
<dbReference type="EMBL" id="CAQQ02190847">
    <property type="status" value="NOT_ANNOTATED_CDS"/>
    <property type="molecule type" value="Genomic_DNA"/>
</dbReference>
<dbReference type="InterPro" id="IPR007122">
    <property type="entry name" value="Villin/Gelsolin"/>
</dbReference>
<dbReference type="GO" id="GO:0015629">
    <property type="term" value="C:actin cytoskeleton"/>
    <property type="evidence" value="ECO:0007669"/>
    <property type="project" value="TreeGrafter"/>
</dbReference>
<dbReference type="PANTHER" id="PTHR11977:SF45">
    <property type="entry name" value="SUPERVILLIN"/>
    <property type="match status" value="1"/>
</dbReference>
<dbReference type="SUPFAM" id="SSF55753">
    <property type="entry name" value="Actin depolymerizing proteins"/>
    <property type="match status" value="2"/>
</dbReference>
<dbReference type="EnsemblMetazoa" id="MESCA004729-RA">
    <property type="protein sequence ID" value="MESCA004729-PA"/>
    <property type="gene ID" value="MESCA004729"/>
</dbReference>
<name>T1GMF5_MEGSC</name>
<protein>
    <recommendedName>
        <fullName evidence="3">Gelsolin-like domain-containing protein</fullName>
    </recommendedName>
</protein>
<proteinExistence type="predicted"/>
<organism evidence="1 2">
    <name type="scientific">Megaselia scalaris</name>
    <name type="common">Humpbacked fly</name>
    <name type="synonym">Phora scalaris</name>
    <dbReference type="NCBI Taxonomy" id="36166"/>
    <lineage>
        <taxon>Eukaryota</taxon>
        <taxon>Metazoa</taxon>
        <taxon>Ecdysozoa</taxon>
        <taxon>Arthropoda</taxon>
        <taxon>Hexapoda</taxon>
        <taxon>Insecta</taxon>
        <taxon>Pterygota</taxon>
        <taxon>Neoptera</taxon>
        <taxon>Endopterygota</taxon>
        <taxon>Diptera</taxon>
        <taxon>Brachycera</taxon>
        <taxon>Muscomorpha</taxon>
        <taxon>Platypezoidea</taxon>
        <taxon>Phoridae</taxon>
        <taxon>Megaseliini</taxon>
        <taxon>Megaselia</taxon>
    </lineage>
</organism>
<dbReference type="GO" id="GO:0051015">
    <property type="term" value="F:actin filament binding"/>
    <property type="evidence" value="ECO:0007669"/>
    <property type="project" value="InterPro"/>
</dbReference>
<reference evidence="1" key="2">
    <citation type="submission" date="2015-06" db="UniProtKB">
        <authorList>
            <consortium name="EnsemblMetazoa"/>
        </authorList>
    </citation>
    <scope>IDENTIFICATION</scope>
</reference>
<evidence type="ECO:0008006" key="3">
    <source>
        <dbReference type="Google" id="ProtNLM"/>
    </source>
</evidence>
<reference evidence="2" key="1">
    <citation type="submission" date="2013-02" db="EMBL/GenBank/DDBJ databases">
        <authorList>
            <person name="Hughes D."/>
        </authorList>
    </citation>
    <scope>NUCLEOTIDE SEQUENCE</scope>
    <source>
        <strain>Durham</strain>
        <strain evidence="2">NC isolate 2 -- Noor lab</strain>
    </source>
</reference>
<dbReference type="OMA" id="QINTKCR"/>
<dbReference type="GO" id="GO:0051014">
    <property type="term" value="P:actin filament severing"/>
    <property type="evidence" value="ECO:0007669"/>
    <property type="project" value="TreeGrafter"/>
</dbReference>
<dbReference type="InterPro" id="IPR029006">
    <property type="entry name" value="ADF-H/Gelsolin-like_dom_sf"/>
</dbReference>
<dbReference type="Gene3D" id="3.40.20.10">
    <property type="entry name" value="Severin"/>
    <property type="match status" value="2"/>
</dbReference>
<dbReference type="GO" id="GO:0051016">
    <property type="term" value="P:barbed-end actin filament capping"/>
    <property type="evidence" value="ECO:0007669"/>
    <property type="project" value="TreeGrafter"/>
</dbReference>
<dbReference type="AlphaFoldDB" id="T1GMF5"/>
<keyword evidence="2" id="KW-1185">Reference proteome</keyword>
<dbReference type="GO" id="GO:0005737">
    <property type="term" value="C:cytoplasm"/>
    <property type="evidence" value="ECO:0007669"/>
    <property type="project" value="TreeGrafter"/>
</dbReference>
<evidence type="ECO:0000313" key="2">
    <source>
        <dbReference type="Proteomes" id="UP000015102"/>
    </source>
</evidence>
<evidence type="ECO:0000313" key="1">
    <source>
        <dbReference type="EnsemblMetazoa" id="MESCA004729-PA"/>
    </source>
</evidence>
<dbReference type="Proteomes" id="UP000015102">
    <property type="component" value="Unassembled WGS sequence"/>
</dbReference>
<sequence length="214" mass="24769">MYILKGNDENEIILKEVNCDAKQLRSRASFVFINGATGQIFIWNGCKSPEHSRNLAKVASDLIKEKKVSDLFKDNVKKVIGDSPRDFYASLLENTNDFSFTPRMFNFSCTSNTKGIFESTELQYPFRCKDLISPYPFTQNQLYSARQPTIFMIDNMSEVWMWMGWWPIEDMRLSPTEERGESPTNENRAGVNRWISERKAALQTAVSYWKAKKG</sequence>
<accession>T1GMF5</accession>